<keyword evidence="7 11" id="KW-0378">Hydrolase</keyword>
<evidence type="ECO:0000256" key="1">
    <source>
        <dbReference type="ARBA" id="ARBA00001623"/>
    </source>
</evidence>
<dbReference type="GO" id="GO:0046872">
    <property type="term" value="F:metal ion binding"/>
    <property type="evidence" value="ECO:0007669"/>
    <property type="project" value="UniProtKB-KW"/>
</dbReference>
<evidence type="ECO:0000256" key="4">
    <source>
        <dbReference type="ARBA" id="ARBA00006759"/>
    </source>
</evidence>
<dbReference type="InterPro" id="IPR017782">
    <property type="entry name" value="Hydroxyacylglutathione_Hdrlase"/>
</dbReference>
<name>A0A5B8RF93_9ZZZZ</name>
<dbReference type="PANTHER" id="PTHR43705">
    <property type="entry name" value="HYDROXYACYLGLUTATHIONE HYDROLASE"/>
    <property type="match status" value="1"/>
</dbReference>
<dbReference type="SMART" id="SM00849">
    <property type="entry name" value="Lactamase_B"/>
    <property type="match status" value="1"/>
</dbReference>
<dbReference type="PANTHER" id="PTHR43705:SF1">
    <property type="entry name" value="HYDROXYACYLGLUTATHIONE HYDROLASE GLOB"/>
    <property type="match status" value="1"/>
</dbReference>
<dbReference type="EC" id="3.1.2.6" evidence="5"/>
<evidence type="ECO:0000259" key="10">
    <source>
        <dbReference type="SMART" id="SM00849"/>
    </source>
</evidence>
<sequence length="258" mass="27415">MTDVFAISAFSDNYIWALTRAGDDRAVVVDPGDAAPVRRALDERGLTLAGILITHHHPDHTGGVRELVAAAGADIPVWGPADERIPGRTVALADGDAVTLPGFGITFEVIACPGHTAGHIAYYGDGMLFCGDTLFAGGCGRLFEGTPEQMHASLARFTALPGETRVYCAHEYTQANLTFAAEVEPDNTGLLQRLTAVREARAHDRITLPSTIAEELATNPFLRTDAPTVRKRAATRAGHALADGVAVFAAVRAWKDAF</sequence>
<reference evidence="11" key="1">
    <citation type="submission" date="2019-06" db="EMBL/GenBank/DDBJ databases">
        <authorList>
            <person name="Murdoch R.W."/>
            <person name="Fathepure B."/>
        </authorList>
    </citation>
    <scope>NUCLEOTIDE SEQUENCE</scope>
</reference>
<evidence type="ECO:0000256" key="7">
    <source>
        <dbReference type="ARBA" id="ARBA00022801"/>
    </source>
</evidence>
<keyword evidence="8" id="KW-0862">Zinc</keyword>
<comment type="catalytic activity">
    <reaction evidence="1">
        <text>an S-(2-hydroxyacyl)glutathione + H2O = a 2-hydroxy carboxylate + glutathione + H(+)</text>
        <dbReference type="Rhea" id="RHEA:21864"/>
        <dbReference type="ChEBI" id="CHEBI:15377"/>
        <dbReference type="ChEBI" id="CHEBI:15378"/>
        <dbReference type="ChEBI" id="CHEBI:57925"/>
        <dbReference type="ChEBI" id="CHEBI:58896"/>
        <dbReference type="ChEBI" id="CHEBI:71261"/>
        <dbReference type="EC" id="3.1.2.6"/>
    </reaction>
</comment>
<evidence type="ECO:0000256" key="8">
    <source>
        <dbReference type="ARBA" id="ARBA00022833"/>
    </source>
</evidence>
<dbReference type="InterPro" id="IPR032282">
    <property type="entry name" value="HAGH_C"/>
</dbReference>
<organism evidence="11">
    <name type="scientific">uncultured organism</name>
    <dbReference type="NCBI Taxonomy" id="155900"/>
    <lineage>
        <taxon>unclassified sequences</taxon>
        <taxon>environmental samples</taxon>
    </lineage>
</organism>
<comment type="similarity">
    <text evidence="4">Belongs to the metallo-beta-lactamase superfamily. Glyoxalase II family.</text>
</comment>
<accession>A0A5B8RF93</accession>
<dbReference type="Pfam" id="PF00753">
    <property type="entry name" value="Lactamase_B"/>
    <property type="match status" value="1"/>
</dbReference>
<feature type="domain" description="Metallo-beta-lactamase" evidence="10">
    <location>
        <begin position="12"/>
        <end position="170"/>
    </location>
</feature>
<dbReference type="InterPro" id="IPR035680">
    <property type="entry name" value="Clx_II_MBL"/>
</dbReference>
<comment type="cofactor">
    <cofactor evidence="2">
        <name>Zn(2+)</name>
        <dbReference type="ChEBI" id="CHEBI:29105"/>
    </cofactor>
</comment>
<evidence type="ECO:0000256" key="2">
    <source>
        <dbReference type="ARBA" id="ARBA00001947"/>
    </source>
</evidence>
<dbReference type="SUPFAM" id="SSF56281">
    <property type="entry name" value="Metallo-hydrolase/oxidoreductase"/>
    <property type="match status" value="1"/>
</dbReference>
<dbReference type="NCBIfam" id="TIGR03413">
    <property type="entry name" value="GSH_gloB"/>
    <property type="match status" value="1"/>
</dbReference>
<dbReference type="Pfam" id="PF16123">
    <property type="entry name" value="HAGH_C"/>
    <property type="match status" value="1"/>
</dbReference>
<evidence type="ECO:0000256" key="3">
    <source>
        <dbReference type="ARBA" id="ARBA00004963"/>
    </source>
</evidence>
<gene>
    <name evidence="11" type="primary">gloB_2</name>
    <name evidence="11" type="ORF">KBTEX_03888</name>
</gene>
<evidence type="ECO:0000256" key="5">
    <source>
        <dbReference type="ARBA" id="ARBA00011917"/>
    </source>
</evidence>
<dbReference type="InterPro" id="IPR036866">
    <property type="entry name" value="RibonucZ/Hydroxyglut_hydro"/>
</dbReference>
<comment type="pathway">
    <text evidence="3">Secondary metabolite metabolism; methylglyoxal degradation; (R)-lactate from methylglyoxal: step 2/2.</text>
</comment>
<dbReference type="InterPro" id="IPR001279">
    <property type="entry name" value="Metallo-B-lactamas"/>
</dbReference>
<dbReference type="EMBL" id="MN079272">
    <property type="protein sequence ID" value="QEA07530.1"/>
    <property type="molecule type" value="Genomic_DNA"/>
</dbReference>
<dbReference type="CDD" id="cd07723">
    <property type="entry name" value="hydroxyacylglutathione_hydrolase_MBL-fold"/>
    <property type="match status" value="1"/>
</dbReference>
<evidence type="ECO:0000256" key="6">
    <source>
        <dbReference type="ARBA" id="ARBA00022723"/>
    </source>
</evidence>
<proteinExistence type="inferred from homology"/>
<protein>
    <recommendedName>
        <fullName evidence="5">hydroxyacylglutathione hydrolase</fullName>
        <ecNumber evidence="5">3.1.2.6</ecNumber>
    </recommendedName>
    <alternativeName>
        <fullName evidence="9">Glyoxalase II</fullName>
    </alternativeName>
</protein>
<dbReference type="Gene3D" id="3.60.15.10">
    <property type="entry name" value="Ribonuclease Z/Hydroxyacylglutathione hydrolase-like"/>
    <property type="match status" value="1"/>
</dbReference>
<dbReference type="AlphaFoldDB" id="A0A5B8RF93"/>
<evidence type="ECO:0000256" key="9">
    <source>
        <dbReference type="ARBA" id="ARBA00031044"/>
    </source>
</evidence>
<dbReference type="GO" id="GO:0004416">
    <property type="term" value="F:hydroxyacylglutathione hydrolase activity"/>
    <property type="evidence" value="ECO:0007669"/>
    <property type="project" value="UniProtKB-EC"/>
</dbReference>
<keyword evidence="6" id="KW-0479">Metal-binding</keyword>
<evidence type="ECO:0000313" key="11">
    <source>
        <dbReference type="EMBL" id="QEA07530.1"/>
    </source>
</evidence>
<dbReference type="InterPro" id="IPR050110">
    <property type="entry name" value="Glyoxalase_II_hydrolase"/>
</dbReference>
<dbReference type="HAMAP" id="MF_01374">
    <property type="entry name" value="Glyoxalase_2"/>
    <property type="match status" value="1"/>
</dbReference>
<dbReference type="PIRSF" id="PIRSF005457">
    <property type="entry name" value="Glx"/>
    <property type="match status" value="1"/>
</dbReference>